<comment type="similarity">
    <text evidence="1">Belongs to the PC-esterase family. TBL subfamily.</text>
</comment>
<dbReference type="EMBL" id="CM000149">
    <property type="protein sequence ID" value="EEE52601.1"/>
    <property type="molecule type" value="Genomic_DNA"/>
</dbReference>
<feature type="compositionally biased region" description="Acidic residues" evidence="2">
    <location>
        <begin position="92"/>
        <end position="110"/>
    </location>
</feature>
<name>B9GBE4_ORYSJ</name>
<dbReference type="PANTHER" id="PTHR32285:SF285">
    <property type="entry name" value="XYLAN O-ACETYLTRANSFERASE 3"/>
    <property type="match status" value="1"/>
</dbReference>
<evidence type="ECO:0000313" key="4">
    <source>
        <dbReference type="EMBL" id="EEE52601.1"/>
    </source>
</evidence>
<feature type="region of interest" description="Disordered" evidence="2">
    <location>
        <begin position="89"/>
        <end position="117"/>
    </location>
</feature>
<reference evidence="4" key="1">
    <citation type="journal article" date="2005" name="PLoS Biol.">
        <title>The genomes of Oryza sativa: a history of duplications.</title>
        <authorList>
            <person name="Yu J."/>
            <person name="Wang J."/>
            <person name="Lin W."/>
            <person name="Li S."/>
            <person name="Li H."/>
            <person name="Zhou J."/>
            <person name="Ni P."/>
            <person name="Dong W."/>
            <person name="Hu S."/>
            <person name="Zeng C."/>
            <person name="Zhang J."/>
            <person name="Zhang Y."/>
            <person name="Li R."/>
            <person name="Xu Z."/>
            <person name="Li S."/>
            <person name="Li X."/>
            <person name="Zheng H."/>
            <person name="Cong L."/>
            <person name="Lin L."/>
            <person name="Yin J."/>
            <person name="Geng J."/>
            <person name="Li G."/>
            <person name="Shi J."/>
            <person name="Liu J."/>
            <person name="Lv H."/>
            <person name="Li J."/>
            <person name="Wang J."/>
            <person name="Deng Y."/>
            <person name="Ran L."/>
            <person name="Shi X."/>
            <person name="Wang X."/>
            <person name="Wu Q."/>
            <person name="Li C."/>
            <person name="Ren X."/>
            <person name="Wang J."/>
            <person name="Wang X."/>
            <person name="Li D."/>
            <person name="Liu D."/>
            <person name="Zhang X."/>
            <person name="Ji Z."/>
            <person name="Zhao W."/>
            <person name="Sun Y."/>
            <person name="Zhang Z."/>
            <person name="Bao J."/>
            <person name="Han Y."/>
            <person name="Dong L."/>
            <person name="Ji J."/>
            <person name="Chen P."/>
            <person name="Wu S."/>
            <person name="Liu J."/>
            <person name="Xiao Y."/>
            <person name="Bu D."/>
            <person name="Tan J."/>
            <person name="Yang L."/>
            <person name="Ye C."/>
            <person name="Zhang J."/>
            <person name="Xu J."/>
            <person name="Zhou Y."/>
            <person name="Yu Y."/>
            <person name="Zhang B."/>
            <person name="Zhuang S."/>
            <person name="Wei H."/>
            <person name="Liu B."/>
            <person name="Lei M."/>
            <person name="Yu H."/>
            <person name="Li Y."/>
            <person name="Xu H."/>
            <person name="Wei S."/>
            <person name="He X."/>
            <person name="Fang L."/>
            <person name="Zhang Z."/>
            <person name="Zhang Y."/>
            <person name="Huang X."/>
            <person name="Su Z."/>
            <person name="Tong W."/>
            <person name="Li J."/>
            <person name="Tong Z."/>
            <person name="Li S."/>
            <person name="Ye J."/>
            <person name="Wang L."/>
            <person name="Fang L."/>
            <person name="Lei T."/>
            <person name="Chen C."/>
            <person name="Chen H."/>
            <person name="Xu Z."/>
            <person name="Li H."/>
            <person name="Huang H."/>
            <person name="Zhang F."/>
            <person name="Xu H."/>
            <person name="Li N."/>
            <person name="Zhao C."/>
            <person name="Li S."/>
            <person name="Dong L."/>
            <person name="Huang Y."/>
            <person name="Li L."/>
            <person name="Xi Y."/>
            <person name="Qi Q."/>
            <person name="Li W."/>
            <person name="Zhang B."/>
            <person name="Hu W."/>
            <person name="Zhang Y."/>
            <person name="Tian X."/>
            <person name="Jiao Y."/>
            <person name="Liang X."/>
            <person name="Jin J."/>
            <person name="Gao L."/>
            <person name="Zheng W."/>
            <person name="Hao B."/>
            <person name="Liu S."/>
            <person name="Wang W."/>
            <person name="Yuan L."/>
            <person name="Cao M."/>
            <person name="McDermott J."/>
            <person name="Samudrala R."/>
            <person name="Wang J."/>
            <person name="Wong G.K."/>
            <person name="Yang H."/>
        </authorList>
    </citation>
    <scope>NUCLEOTIDE SEQUENCE [LARGE SCALE GENOMIC DNA]</scope>
</reference>
<evidence type="ECO:0000256" key="1">
    <source>
        <dbReference type="ARBA" id="ARBA00007727"/>
    </source>
</evidence>
<dbReference type="InterPro" id="IPR012340">
    <property type="entry name" value="NA-bd_OB-fold"/>
</dbReference>
<dbReference type="InterPro" id="IPR026057">
    <property type="entry name" value="TBL_C"/>
</dbReference>
<accession>B9GBE4</accession>
<reference evidence="4" key="2">
    <citation type="submission" date="2008-12" db="EMBL/GenBank/DDBJ databases">
        <title>Improved gene annotation of the rice (Oryza sativa) genomes.</title>
        <authorList>
            <person name="Wang J."/>
            <person name="Li R."/>
            <person name="Fan W."/>
            <person name="Huang Q."/>
            <person name="Zhang J."/>
            <person name="Zhou Y."/>
            <person name="Hu Y."/>
            <person name="Zi S."/>
            <person name="Li J."/>
            <person name="Ni P."/>
            <person name="Zheng H."/>
            <person name="Zhang Y."/>
            <person name="Zhao M."/>
            <person name="Hao Q."/>
            <person name="McDermott J."/>
            <person name="Samudrala R."/>
            <person name="Kristiansen K."/>
            <person name="Wong G.K.-S."/>
        </authorList>
    </citation>
    <scope>NUCLEOTIDE SEQUENCE</scope>
</reference>
<proteinExistence type="inferred from homology"/>
<feature type="domain" description="Trichome birefringence-like C-terminal" evidence="3">
    <location>
        <begin position="346"/>
        <end position="455"/>
    </location>
</feature>
<dbReference type="Pfam" id="PF13839">
    <property type="entry name" value="PC-Esterase"/>
    <property type="match status" value="1"/>
</dbReference>
<sequence>MLETPVSSLLNLLDGKNDEIPNIIQQLCGKQLIFKFKLSEQNLTEGTPNYVVKRTFVPDYMLEKQYLINKAEEELMDDDVDNILKQDRETDQQQELEDSDQEIMSEDELTSSDKPPSCKQIRRRTYIIEDDSEEESNETSMIKCVDAKVRGKNAKGAHAKPTKAEIRNDNYSHEINKSVVQESIKAGKRQAKTINGIGKESSVEKPFNNFPIIYLEQSAQKLSTDEARRPLDLAAACGVGASGCRRSESCARTRASGSARLPPPCHQGPRNPRPLQLTGDRARASPLGFGSPQRRESHTALATAMDDPDPAAVAAAPRQKATGLDRDSRIRRLRHRRPCRRKEQRPAQWGNPNGIKCVKETLPVLNYTKPLDLNHDMRMYDLVAKVAKNMKNVPVSLIDITRMSDYRKDAHTSLYSIRQGKLLTPEQKADPQKYADCIHWCLPGVPDVWNQILYTRILSKSSPPSTHPSLPPQ</sequence>
<feature type="region of interest" description="Disordered" evidence="2">
    <location>
        <begin position="254"/>
        <end position="300"/>
    </location>
</feature>
<dbReference type="InterPro" id="IPR029962">
    <property type="entry name" value="TBL"/>
</dbReference>
<protein>
    <recommendedName>
        <fullName evidence="3">Trichome birefringence-like C-terminal domain-containing protein</fullName>
    </recommendedName>
</protein>
<dbReference type="PANTHER" id="PTHR32285">
    <property type="entry name" value="PROTEIN TRICHOME BIREFRINGENCE-LIKE 9-RELATED"/>
    <property type="match status" value="1"/>
</dbReference>
<dbReference type="SUPFAM" id="SSF50249">
    <property type="entry name" value="Nucleic acid-binding proteins"/>
    <property type="match status" value="1"/>
</dbReference>
<dbReference type="Gene3D" id="2.40.50.140">
    <property type="entry name" value="Nucleic acid-binding proteins"/>
    <property type="match status" value="1"/>
</dbReference>
<dbReference type="GO" id="GO:0016413">
    <property type="term" value="F:O-acetyltransferase activity"/>
    <property type="evidence" value="ECO:0007669"/>
    <property type="project" value="InterPro"/>
</dbReference>
<evidence type="ECO:0000259" key="3">
    <source>
        <dbReference type="Pfam" id="PF13839"/>
    </source>
</evidence>
<dbReference type="Proteomes" id="UP000007752">
    <property type="component" value="Chromosome 12"/>
</dbReference>
<dbReference type="AlphaFoldDB" id="B9GBE4"/>
<gene>
    <name evidence="4" type="ORF">OsJ_34918</name>
</gene>
<organism evidence="4">
    <name type="scientific">Oryza sativa subsp. japonica</name>
    <name type="common">Rice</name>
    <dbReference type="NCBI Taxonomy" id="39947"/>
    <lineage>
        <taxon>Eukaryota</taxon>
        <taxon>Viridiplantae</taxon>
        <taxon>Streptophyta</taxon>
        <taxon>Embryophyta</taxon>
        <taxon>Tracheophyta</taxon>
        <taxon>Spermatophyta</taxon>
        <taxon>Magnoliopsida</taxon>
        <taxon>Liliopsida</taxon>
        <taxon>Poales</taxon>
        <taxon>Poaceae</taxon>
        <taxon>BOP clade</taxon>
        <taxon>Oryzoideae</taxon>
        <taxon>Oryzeae</taxon>
        <taxon>Oryzinae</taxon>
        <taxon>Oryza</taxon>
        <taxon>Oryza sativa</taxon>
    </lineage>
</organism>
<evidence type="ECO:0000256" key="2">
    <source>
        <dbReference type="SAM" id="MobiDB-lite"/>
    </source>
</evidence>